<gene>
    <name evidence="1" type="ORF">MEDL_47028</name>
</gene>
<proteinExistence type="predicted"/>
<sequence>MTETRLNISKACTAVLDLVHTSDNRKIHGKDVFQQRSSGAPGPTESSVTASISAAIDLKFITSYSSRPHQCFACGLVTQVKMKRHDLKKQLQTCKVGYRLDMASFTESTNACNTECTSNSISIDWSSLLKSLNDIDADCYAVKYKLADSKKFLMKETNDAHDNSIVLDGLKADSEYDILLFASKDGNDDKIHQTKVTTEKSVADALISSSIKVADTCDPVIYQMQPLVIKQPGEEVRWCDMISDYDKDKSEERTILLLGQTGSGKSTLIDAMINYIPGVTPADDYRLKLVHLTEAEKNERKLERKNVRREDNRDGKRTLQDRYSESGCPMFGCETRDKKTHAITEICLSSILELFAKDISDNMFILITNDDGESGEPKVLGALRDAGVPLKENMVFRFNNANLFKNESHVEWKTRNTSFKRFFDELQSIGRTSVEKSKMFWIQEKS</sequence>
<dbReference type="Proteomes" id="UP000683360">
    <property type="component" value="Unassembled WGS sequence"/>
</dbReference>
<reference evidence="1" key="1">
    <citation type="submission" date="2021-03" db="EMBL/GenBank/DDBJ databases">
        <authorList>
            <person name="Bekaert M."/>
        </authorList>
    </citation>
    <scope>NUCLEOTIDE SEQUENCE</scope>
</reference>
<dbReference type="InterPro" id="IPR003961">
    <property type="entry name" value="FN3_dom"/>
</dbReference>
<accession>A0A8S3TX18</accession>
<dbReference type="PANTHER" id="PTHR32046:SF11">
    <property type="entry name" value="IMMUNE-ASSOCIATED NUCLEOTIDE-BINDING PROTEIN 10-LIKE"/>
    <property type="match status" value="1"/>
</dbReference>
<dbReference type="EMBL" id="CAJPWZ010002239">
    <property type="protein sequence ID" value="CAG2234384.1"/>
    <property type="molecule type" value="Genomic_DNA"/>
</dbReference>
<protein>
    <recommendedName>
        <fullName evidence="3">Fibronectin type-III domain-containing protein</fullName>
    </recommendedName>
</protein>
<keyword evidence="2" id="KW-1185">Reference proteome</keyword>
<name>A0A8S3TX18_MYTED</name>
<dbReference type="InterPro" id="IPR027417">
    <property type="entry name" value="P-loop_NTPase"/>
</dbReference>
<comment type="caution">
    <text evidence="1">The sequence shown here is derived from an EMBL/GenBank/DDBJ whole genome shotgun (WGS) entry which is preliminary data.</text>
</comment>
<dbReference type="Gene3D" id="2.60.40.10">
    <property type="entry name" value="Immunoglobulins"/>
    <property type="match status" value="1"/>
</dbReference>
<dbReference type="PANTHER" id="PTHR32046">
    <property type="entry name" value="G DOMAIN-CONTAINING PROTEIN"/>
    <property type="match status" value="1"/>
</dbReference>
<dbReference type="SUPFAM" id="SSF52540">
    <property type="entry name" value="P-loop containing nucleoside triphosphate hydrolases"/>
    <property type="match status" value="1"/>
</dbReference>
<dbReference type="PROSITE" id="PS00675">
    <property type="entry name" value="SIGMA54_INTERACT_1"/>
    <property type="match status" value="1"/>
</dbReference>
<dbReference type="CDD" id="cd00063">
    <property type="entry name" value="FN3"/>
    <property type="match status" value="1"/>
</dbReference>
<dbReference type="Pfam" id="PF13555">
    <property type="entry name" value="AAA_29"/>
    <property type="match status" value="1"/>
</dbReference>
<dbReference type="InterPro" id="IPR025662">
    <property type="entry name" value="Sigma_54_int_dom_ATP-bd_1"/>
</dbReference>
<dbReference type="InterPro" id="IPR013783">
    <property type="entry name" value="Ig-like_fold"/>
</dbReference>
<evidence type="ECO:0008006" key="3">
    <source>
        <dbReference type="Google" id="ProtNLM"/>
    </source>
</evidence>
<dbReference type="InterPro" id="IPR036116">
    <property type="entry name" value="FN3_sf"/>
</dbReference>
<dbReference type="OrthoDB" id="10529719at2759"/>
<dbReference type="AlphaFoldDB" id="A0A8S3TX18"/>
<organism evidence="1 2">
    <name type="scientific">Mytilus edulis</name>
    <name type="common">Blue mussel</name>
    <dbReference type="NCBI Taxonomy" id="6550"/>
    <lineage>
        <taxon>Eukaryota</taxon>
        <taxon>Metazoa</taxon>
        <taxon>Spiralia</taxon>
        <taxon>Lophotrochozoa</taxon>
        <taxon>Mollusca</taxon>
        <taxon>Bivalvia</taxon>
        <taxon>Autobranchia</taxon>
        <taxon>Pteriomorphia</taxon>
        <taxon>Mytilida</taxon>
        <taxon>Mytiloidea</taxon>
        <taxon>Mytilidae</taxon>
        <taxon>Mytilinae</taxon>
        <taxon>Mytilus</taxon>
    </lineage>
</organism>
<dbReference type="SUPFAM" id="SSF49265">
    <property type="entry name" value="Fibronectin type III"/>
    <property type="match status" value="1"/>
</dbReference>
<dbReference type="Gene3D" id="3.40.50.300">
    <property type="entry name" value="P-loop containing nucleotide triphosphate hydrolases"/>
    <property type="match status" value="1"/>
</dbReference>
<evidence type="ECO:0000313" key="2">
    <source>
        <dbReference type="Proteomes" id="UP000683360"/>
    </source>
</evidence>
<evidence type="ECO:0000313" key="1">
    <source>
        <dbReference type="EMBL" id="CAG2234384.1"/>
    </source>
</evidence>